<dbReference type="Proteomes" id="UP000050525">
    <property type="component" value="Unassembled WGS sequence"/>
</dbReference>
<accession>A0A151MS33</accession>
<dbReference type="EMBL" id="AKHW03005226">
    <property type="protein sequence ID" value="KYO27335.1"/>
    <property type="molecule type" value="Genomic_DNA"/>
</dbReference>
<reference evidence="1 2" key="1">
    <citation type="journal article" date="2012" name="Genome Biol.">
        <title>Sequencing three crocodilian genomes to illuminate the evolution of archosaurs and amniotes.</title>
        <authorList>
            <person name="St John J.A."/>
            <person name="Braun E.L."/>
            <person name="Isberg S.R."/>
            <person name="Miles L.G."/>
            <person name="Chong A.Y."/>
            <person name="Gongora J."/>
            <person name="Dalzell P."/>
            <person name="Moran C."/>
            <person name="Bed'hom B."/>
            <person name="Abzhanov A."/>
            <person name="Burgess S.C."/>
            <person name="Cooksey A.M."/>
            <person name="Castoe T.A."/>
            <person name="Crawford N.G."/>
            <person name="Densmore L.D."/>
            <person name="Drew J.C."/>
            <person name="Edwards S.V."/>
            <person name="Faircloth B.C."/>
            <person name="Fujita M.K."/>
            <person name="Greenwold M.J."/>
            <person name="Hoffmann F.G."/>
            <person name="Howard J.M."/>
            <person name="Iguchi T."/>
            <person name="Janes D.E."/>
            <person name="Khan S.Y."/>
            <person name="Kohno S."/>
            <person name="de Koning A.J."/>
            <person name="Lance S.L."/>
            <person name="McCarthy F.M."/>
            <person name="McCormack J.E."/>
            <person name="Merchant M.E."/>
            <person name="Peterson D.G."/>
            <person name="Pollock D.D."/>
            <person name="Pourmand N."/>
            <person name="Raney B.J."/>
            <person name="Roessler K.A."/>
            <person name="Sanford J.R."/>
            <person name="Sawyer R.H."/>
            <person name="Schmidt C.J."/>
            <person name="Triplett E.W."/>
            <person name="Tuberville T.D."/>
            <person name="Venegas-Anaya M."/>
            <person name="Howard J.T."/>
            <person name="Jarvis E.D."/>
            <person name="Guillette L.J.Jr."/>
            <person name="Glenn T.C."/>
            <person name="Green R.E."/>
            <person name="Ray D.A."/>
        </authorList>
    </citation>
    <scope>NUCLEOTIDE SEQUENCE [LARGE SCALE GENOMIC DNA]</scope>
    <source>
        <strain evidence="1">KSC_2009_1</strain>
    </source>
</reference>
<comment type="caution">
    <text evidence="1">The sequence shown here is derived from an EMBL/GenBank/DDBJ whole genome shotgun (WGS) entry which is preliminary data.</text>
</comment>
<evidence type="ECO:0000313" key="1">
    <source>
        <dbReference type="EMBL" id="KYO27335.1"/>
    </source>
</evidence>
<organism evidence="1 2">
    <name type="scientific">Alligator mississippiensis</name>
    <name type="common">American alligator</name>
    <dbReference type="NCBI Taxonomy" id="8496"/>
    <lineage>
        <taxon>Eukaryota</taxon>
        <taxon>Metazoa</taxon>
        <taxon>Chordata</taxon>
        <taxon>Craniata</taxon>
        <taxon>Vertebrata</taxon>
        <taxon>Euteleostomi</taxon>
        <taxon>Archelosauria</taxon>
        <taxon>Archosauria</taxon>
        <taxon>Crocodylia</taxon>
        <taxon>Alligatoridae</taxon>
        <taxon>Alligatorinae</taxon>
        <taxon>Alligator</taxon>
    </lineage>
</organism>
<sequence length="76" mass="9189">MRIFYFEWQAHMCLNSHLDGLNQHRLPDFFSLLRRVIWWFCDGLFVHSLPRGNKVDKITSQEKGFTKINEEIKSDF</sequence>
<name>A0A151MS33_ALLMI</name>
<keyword evidence="2" id="KW-1185">Reference proteome</keyword>
<proteinExistence type="predicted"/>
<gene>
    <name evidence="1" type="ORF">Y1Q_0021255</name>
</gene>
<dbReference type="AlphaFoldDB" id="A0A151MS33"/>
<protein>
    <submittedName>
        <fullName evidence="1">Uncharacterized protein</fullName>
    </submittedName>
</protein>
<evidence type="ECO:0000313" key="2">
    <source>
        <dbReference type="Proteomes" id="UP000050525"/>
    </source>
</evidence>